<keyword evidence="3" id="KW-1185">Reference proteome</keyword>
<dbReference type="InterPro" id="IPR002397">
    <property type="entry name" value="Cyt_P450_B"/>
</dbReference>
<dbReference type="PANTHER" id="PTHR46696">
    <property type="entry name" value="P450, PUTATIVE (EUROFUNG)-RELATED"/>
    <property type="match status" value="1"/>
</dbReference>
<comment type="similarity">
    <text evidence="1">Belongs to the cytochrome P450 family.</text>
</comment>
<dbReference type="GO" id="GO:0004497">
    <property type="term" value="F:monooxygenase activity"/>
    <property type="evidence" value="ECO:0007669"/>
    <property type="project" value="InterPro"/>
</dbReference>
<dbReference type="GO" id="GO:0005506">
    <property type="term" value="F:iron ion binding"/>
    <property type="evidence" value="ECO:0007669"/>
    <property type="project" value="InterPro"/>
</dbReference>
<dbReference type="Pfam" id="PF00067">
    <property type="entry name" value="p450"/>
    <property type="match status" value="1"/>
</dbReference>
<dbReference type="Gene3D" id="1.10.630.10">
    <property type="entry name" value="Cytochrome P450"/>
    <property type="match status" value="1"/>
</dbReference>
<dbReference type="Proteomes" id="UP000246964">
    <property type="component" value="Unassembled WGS sequence"/>
</dbReference>
<gene>
    <name evidence="2" type="ORF">DET45_10369</name>
</gene>
<proteinExistence type="inferred from homology"/>
<organism evidence="2 3">
    <name type="scientific">Pseudidiomarina maritima</name>
    <dbReference type="NCBI Taxonomy" id="519453"/>
    <lineage>
        <taxon>Bacteria</taxon>
        <taxon>Pseudomonadati</taxon>
        <taxon>Pseudomonadota</taxon>
        <taxon>Gammaproteobacteria</taxon>
        <taxon>Alteromonadales</taxon>
        <taxon>Idiomarinaceae</taxon>
        <taxon>Pseudidiomarina</taxon>
    </lineage>
</organism>
<accession>A0A317Q977</accession>
<comment type="caution">
    <text evidence="2">The sequence shown here is derived from an EMBL/GenBank/DDBJ whole genome shotgun (WGS) entry which is preliminary data.</text>
</comment>
<dbReference type="PANTHER" id="PTHR46696:SF6">
    <property type="entry name" value="P450, PUTATIVE (EUROFUNG)-RELATED"/>
    <property type="match status" value="1"/>
</dbReference>
<dbReference type="PRINTS" id="PR00359">
    <property type="entry name" value="BP450"/>
</dbReference>
<dbReference type="EMBL" id="QGTT01000003">
    <property type="protein sequence ID" value="PWW14377.1"/>
    <property type="molecule type" value="Genomic_DNA"/>
</dbReference>
<dbReference type="GO" id="GO:0016705">
    <property type="term" value="F:oxidoreductase activity, acting on paired donors, with incorporation or reduction of molecular oxygen"/>
    <property type="evidence" value="ECO:0007669"/>
    <property type="project" value="InterPro"/>
</dbReference>
<sequence length="351" mass="39260">MSYSATSQVTVTCHADAMQVLSKPQLFSNQVSQHISVPNGMDDEQHQTYRQLIEPFFSTTAIAQFQPACVALVERQVTALIDHADGMTIDFITAFARPFALDIQWLFMGWPDDYKPLIQAWLQAQQQAQRRQDKSAMVMLAAEFEQHIATLAKLAQQQSQPTVMRQLTELRIHGRALSLAELTSLIRNWTVGELATITASVGIITGYLAQHPQLQQQLRNNDLPLRESIDEILRIHAPLPSNRRRTRCPVQLAQQELPSGTPITLVWPEIQRDAAVFPQPLTFNPQQNAAHNLLYGAGVHVCPGKPLAQLELETFTRILLEQVSCLELAGQPTWSNYPATGFSSLPLRLSA</sequence>
<evidence type="ECO:0000313" key="3">
    <source>
        <dbReference type="Proteomes" id="UP000246964"/>
    </source>
</evidence>
<evidence type="ECO:0008006" key="4">
    <source>
        <dbReference type="Google" id="ProtNLM"/>
    </source>
</evidence>
<dbReference type="InterPro" id="IPR036396">
    <property type="entry name" value="Cyt_P450_sf"/>
</dbReference>
<evidence type="ECO:0000313" key="2">
    <source>
        <dbReference type="EMBL" id="PWW14377.1"/>
    </source>
</evidence>
<dbReference type="SUPFAM" id="SSF48264">
    <property type="entry name" value="Cytochrome P450"/>
    <property type="match status" value="1"/>
</dbReference>
<protein>
    <recommendedName>
        <fullName evidence="4">Cytochrome P450</fullName>
    </recommendedName>
</protein>
<dbReference type="InterPro" id="IPR001128">
    <property type="entry name" value="Cyt_P450"/>
</dbReference>
<dbReference type="AlphaFoldDB" id="A0A317Q977"/>
<reference evidence="2 3" key="1">
    <citation type="submission" date="2018-05" db="EMBL/GenBank/DDBJ databases">
        <title>Freshwater and sediment microbial communities from various areas in North America, analyzing microbe dynamics in response to fracking.</title>
        <authorList>
            <person name="Lamendella R."/>
        </authorList>
    </citation>
    <scope>NUCLEOTIDE SEQUENCE [LARGE SCALE GENOMIC DNA]</scope>
    <source>
        <strain evidence="2 3">125B1</strain>
    </source>
</reference>
<name>A0A317Q977_9GAMM</name>
<dbReference type="RefSeq" id="WP_181394887.1">
    <property type="nucleotide sequence ID" value="NZ_QGTT01000003.1"/>
</dbReference>
<dbReference type="GO" id="GO:0020037">
    <property type="term" value="F:heme binding"/>
    <property type="evidence" value="ECO:0007669"/>
    <property type="project" value="InterPro"/>
</dbReference>
<evidence type="ECO:0000256" key="1">
    <source>
        <dbReference type="ARBA" id="ARBA00010617"/>
    </source>
</evidence>